<dbReference type="EMBL" id="CM037023">
    <property type="protein sequence ID" value="KAH7666088.1"/>
    <property type="molecule type" value="Genomic_DNA"/>
</dbReference>
<organism evidence="1 2">
    <name type="scientific">Dioscorea alata</name>
    <name type="common">Purple yam</name>
    <dbReference type="NCBI Taxonomy" id="55571"/>
    <lineage>
        <taxon>Eukaryota</taxon>
        <taxon>Viridiplantae</taxon>
        <taxon>Streptophyta</taxon>
        <taxon>Embryophyta</taxon>
        <taxon>Tracheophyta</taxon>
        <taxon>Spermatophyta</taxon>
        <taxon>Magnoliopsida</taxon>
        <taxon>Liliopsida</taxon>
        <taxon>Dioscoreales</taxon>
        <taxon>Dioscoreaceae</taxon>
        <taxon>Dioscorea</taxon>
    </lineage>
</organism>
<name>A0ACB7UZ08_DIOAL</name>
<evidence type="ECO:0000313" key="2">
    <source>
        <dbReference type="Proteomes" id="UP000827976"/>
    </source>
</evidence>
<gene>
    <name evidence="1" type="ORF">IHE45_13G078800</name>
</gene>
<reference evidence="2" key="1">
    <citation type="journal article" date="2022" name="Nat. Commun.">
        <title>Chromosome evolution and the genetic basis of agronomically important traits in greater yam.</title>
        <authorList>
            <person name="Bredeson J.V."/>
            <person name="Lyons J.B."/>
            <person name="Oniyinde I.O."/>
            <person name="Okereke N.R."/>
            <person name="Kolade O."/>
            <person name="Nnabue I."/>
            <person name="Nwadili C.O."/>
            <person name="Hribova E."/>
            <person name="Parker M."/>
            <person name="Nwogha J."/>
            <person name="Shu S."/>
            <person name="Carlson J."/>
            <person name="Kariba R."/>
            <person name="Muthemba S."/>
            <person name="Knop K."/>
            <person name="Barton G.J."/>
            <person name="Sherwood A.V."/>
            <person name="Lopez-Montes A."/>
            <person name="Asiedu R."/>
            <person name="Jamnadass R."/>
            <person name="Muchugi A."/>
            <person name="Goodstein D."/>
            <person name="Egesi C.N."/>
            <person name="Featherston J."/>
            <person name="Asfaw A."/>
            <person name="Simpson G.G."/>
            <person name="Dolezel J."/>
            <person name="Hendre P.S."/>
            <person name="Van Deynze A."/>
            <person name="Kumar P.L."/>
            <person name="Obidiegwu J.E."/>
            <person name="Bhattacharjee R."/>
            <person name="Rokhsar D.S."/>
        </authorList>
    </citation>
    <scope>NUCLEOTIDE SEQUENCE [LARGE SCALE GENOMIC DNA]</scope>
    <source>
        <strain evidence="2">cv. TDa95/00328</strain>
    </source>
</reference>
<sequence>MDSFWCQEEFLEEATLNYSFSPAPPINVVAGISDDNSLIIAPTSAFERYFRPLNIIQKCDHSPNVHRRVISLLKSIWKLKPKPKICEMDDVGSREFRHMMRERHRREKLSQNYSELYSILAPISKADKNSIVQSAAVYLKELQICKEELRRQNKMLREKIDTGNILRSKGIDSRTEYEMKDDNMSIEETKIEVQLMNPVSTIDSMIEALQCMKGMGVKAMSIHSEFYGDEFTTMMTINTKVEKSEVGRAVEGTPVEMERKMRLQLQRRGVWAPTRQQQQQPQVYVEN</sequence>
<protein>
    <submittedName>
        <fullName evidence="1">Myc-type basic helix-loop-helix (BHLH) domain-containing protein</fullName>
    </submittedName>
</protein>
<comment type="caution">
    <text evidence="1">The sequence shown here is derived from an EMBL/GenBank/DDBJ whole genome shotgun (WGS) entry which is preliminary data.</text>
</comment>
<dbReference type="Proteomes" id="UP000827976">
    <property type="component" value="Chromosome 13"/>
</dbReference>
<evidence type="ECO:0000313" key="1">
    <source>
        <dbReference type="EMBL" id="KAH7666088.1"/>
    </source>
</evidence>
<keyword evidence="2" id="KW-1185">Reference proteome</keyword>
<proteinExistence type="predicted"/>
<accession>A0ACB7UZ08</accession>